<dbReference type="SUPFAM" id="SSF57850">
    <property type="entry name" value="RING/U-box"/>
    <property type="match status" value="1"/>
</dbReference>
<feature type="domain" description="RING-CH-type" evidence="6">
    <location>
        <begin position="62"/>
        <end position="128"/>
    </location>
</feature>
<dbReference type="OrthoDB" id="1734943at2759"/>
<dbReference type="InterPro" id="IPR013083">
    <property type="entry name" value="Znf_RING/FYVE/PHD"/>
</dbReference>
<evidence type="ECO:0000259" key="6">
    <source>
        <dbReference type="PROSITE" id="PS51292"/>
    </source>
</evidence>
<evidence type="ECO:0000256" key="2">
    <source>
        <dbReference type="ARBA" id="ARBA00022771"/>
    </source>
</evidence>
<evidence type="ECO:0000313" key="8">
    <source>
        <dbReference type="Proteomes" id="UP001055439"/>
    </source>
</evidence>
<evidence type="ECO:0000256" key="5">
    <source>
        <dbReference type="SAM" id="Phobius"/>
    </source>
</evidence>
<evidence type="ECO:0000256" key="3">
    <source>
        <dbReference type="ARBA" id="ARBA00022833"/>
    </source>
</evidence>
<keyword evidence="5" id="KW-0812">Transmembrane</keyword>
<feature type="compositionally biased region" description="Basic and acidic residues" evidence="4">
    <location>
        <begin position="44"/>
        <end position="55"/>
    </location>
</feature>
<organism evidence="7 8">
    <name type="scientific">Musa troglodytarum</name>
    <name type="common">fe'i banana</name>
    <dbReference type="NCBI Taxonomy" id="320322"/>
    <lineage>
        <taxon>Eukaryota</taxon>
        <taxon>Viridiplantae</taxon>
        <taxon>Streptophyta</taxon>
        <taxon>Embryophyta</taxon>
        <taxon>Tracheophyta</taxon>
        <taxon>Spermatophyta</taxon>
        <taxon>Magnoliopsida</taxon>
        <taxon>Liliopsida</taxon>
        <taxon>Zingiberales</taxon>
        <taxon>Musaceae</taxon>
        <taxon>Musa</taxon>
    </lineage>
</organism>
<keyword evidence="2" id="KW-0863">Zinc-finger</keyword>
<dbReference type="CDD" id="cd16495">
    <property type="entry name" value="RING_CH-C4HC3_MARCH"/>
    <property type="match status" value="1"/>
</dbReference>
<keyword evidence="5" id="KW-0472">Membrane</keyword>
<keyword evidence="1" id="KW-0479">Metal-binding</keyword>
<evidence type="ECO:0000313" key="7">
    <source>
        <dbReference type="EMBL" id="URE45796.1"/>
    </source>
</evidence>
<dbReference type="GO" id="GO:0008270">
    <property type="term" value="F:zinc ion binding"/>
    <property type="evidence" value="ECO:0007669"/>
    <property type="project" value="UniProtKB-KW"/>
</dbReference>
<dbReference type="PROSITE" id="PS51292">
    <property type="entry name" value="ZF_RING_CH"/>
    <property type="match status" value="1"/>
</dbReference>
<keyword evidence="8" id="KW-1185">Reference proteome</keyword>
<gene>
    <name evidence="7" type="ORF">MUK42_13910</name>
</gene>
<dbReference type="InterPro" id="IPR011016">
    <property type="entry name" value="Znf_RING-CH"/>
</dbReference>
<name>A0A9E7I5D9_9LILI</name>
<accession>A0A9E7I5D9</accession>
<evidence type="ECO:0000256" key="4">
    <source>
        <dbReference type="SAM" id="MobiDB-lite"/>
    </source>
</evidence>
<dbReference type="Pfam" id="PF12906">
    <property type="entry name" value="RINGv"/>
    <property type="match status" value="1"/>
</dbReference>
<dbReference type="SMART" id="SM00744">
    <property type="entry name" value="RINGv"/>
    <property type="match status" value="1"/>
</dbReference>
<sequence length="188" mass="20511">MRYTTPHAAISIQIPIRGVVVMPGGEAVAIAVRSAEPAPSDRQAGAERREERDVEAGVGGVKKGESEKQCRICHLGSGVGVSEASELIQLGCACKGELGSAHRPCAEAWFRVKGNRSCEICGVNAKNINGEEDISFMERWHERRTLRSGGDATSETSRWWGNQPFCNFLIVCLVIAFVLPWFFHVSVL</sequence>
<evidence type="ECO:0000256" key="1">
    <source>
        <dbReference type="ARBA" id="ARBA00022723"/>
    </source>
</evidence>
<feature type="transmembrane region" description="Helical" evidence="5">
    <location>
        <begin position="165"/>
        <end position="183"/>
    </location>
</feature>
<dbReference type="AlphaFoldDB" id="A0A9E7I5D9"/>
<protein>
    <submittedName>
        <fullName evidence="7">RINGv</fullName>
    </submittedName>
</protein>
<dbReference type="Gene3D" id="3.30.40.10">
    <property type="entry name" value="Zinc/RING finger domain, C3HC4 (zinc finger)"/>
    <property type="match status" value="1"/>
</dbReference>
<dbReference type="EMBL" id="CP097511">
    <property type="protein sequence ID" value="URE45798.1"/>
    <property type="molecule type" value="Genomic_DNA"/>
</dbReference>
<feature type="region of interest" description="Disordered" evidence="4">
    <location>
        <begin position="34"/>
        <end position="60"/>
    </location>
</feature>
<dbReference type="PANTHER" id="PTHR46214:SF8">
    <property type="entry name" value="RING_FYVE_PHD ZINC FINGER SUPERFAMILY PROTEIN"/>
    <property type="match status" value="1"/>
</dbReference>
<keyword evidence="5" id="KW-1133">Transmembrane helix</keyword>
<dbReference type="EMBL" id="CP097511">
    <property type="protein sequence ID" value="URE45796.1"/>
    <property type="molecule type" value="Genomic_DNA"/>
</dbReference>
<dbReference type="Proteomes" id="UP001055439">
    <property type="component" value="Chromosome 9"/>
</dbReference>
<reference evidence="7" key="1">
    <citation type="submission" date="2022-05" db="EMBL/GenBank/DDBJ databases">
        <title>The Musa troglodytarum L. genome provides insights into the mechanism of non-climacteric behaviour and enrichment of carotenoids.</title>
        <authorList>
            <person name="Wang J."/>
        </authorList>
    </citation>
    <scope>NUCLEOTIDE SEQUENCE</scope>
    <source>
        <tissue evidence="7">Leaf</tissue>
    </source>
</reference>
<keyword evidence="3" id="KW-0862">Zinc</keyword>
<proteinExistence type="predicted"/>
<dbReference type="PANTHER" id="PTHR46214">
    <property type="entry name" value="ZINC FINGER, RING-CH-TYPE"/>
    <property type="match status" value="1"/>
</dbReference>